<proteinExistence type="predicted"/>
<name>A0A4V3FK44_9ACTN</name>
<evidence type="ECO:0000313" key="2">
    <source>
        <dbReference type="EMBL" id="TDU88783.1"/>
    </source>
</evidence>
<sequence>MLDVNDELLRQQIPPGTSHRRRRAEPPTPWRRAAGSPPHRAPTQIGETEAAEPSSGRAVEPSRATTQVGRTGRRSTSPPEGKPCSSKLVRPWGTGGRRRADQQGTAHARCWRQMERPTGSSAGARCNPPTGSGTGAGCTPPTGSGTGAGCNPRPGAVLGPGATPDREPYRRQVECPASPPVDGRREVPAHDGARADEVLVVRLWLLVGAGVVSRCRGGWGPRGRSRGWGLWGRGLGLLPAGRRGPGARGCDRRGL</sequence>
<evidence type="ECO:0000256" key="1">
    <source>
        <dbReference type="SAM" id="MobiDB-lite"/>
    </source>
</evidence>
<dbReference type="Proteomes" id="UP000295151">
    <property type="component" value="Unassembled WGS sequence"/>
</dbReference>
<dbReference type="EMBL" id="SOCE01000001">
    <property type="protein sequence ID" value="TDU88783.1"/>
    <property type="molecule type" value="Genomic_DNA"/>
</dbReference>
<feature type="compositionally biased region" description="Polar residues" evidence="1">
    <location>
        <begin position="63"/>
        <end position="78"/>
    </location>
</feature>
<evidence type="ECO:0000313" key="3">
    <source>
        <dbReference type="Proteomes" id="UP000295151"/>
    </source>
</evidence>
<accession>A0A4V3FK44</accession>
<feature type="region of interest" description="Disordered" evidence="1">
    <location>
        <begin position="145"/>
        <end position="189"/>
    </location>
</feature>
<organism evidence="2 3">
    <name type="scientific">Kribbella voronezhensis</name>
    <dbReference type="NCBI Taxonomy" id="2512212"/>
    <lineage>
        <taxon>Bacteria</taxon>
        <taxon>Bacillati</taxon>
        <taxon>Actinomycetota</taxon>
        <taxon>Actinomycetes</taxon>
        <taxon>Propionibacteriales</taxon>
        <taxon>Kribbellaceae</taxon>
        <taxon>Kribbella</taxon>
    </lineage>
</organism>
<reference evidence="2 3" key="1">
    <citation type="submission" date="2019-03" db="EMBL/GenBank/DDBJ databases">
        <title>Genomic Encyclopedia of Type Strains, Phase III (KMG-III): the genomes of soil and plant-associated and newly described type strains.</title>
        <authorList>
            <person name="Whitman W."/>
        </authorList>
    </citation>
    <scope>NUCLEOTIDE SEQUENCE [LARGE SCALE GENOMIC DNA]</scope>
    <source>
        <strain evidence="2 3">VKM Ac-2575</strain>
    </source>
</reference>
<dbReference type="AlphaFoldDB" id="A0A4V3FK44"/>
<keyword evidence="3" id="KW-1185">Reference proteome</keyword>
<gene>
    <name evidence="2" type="ORF">EV138_2332</name>
</gene>
<feature type="region of interest" description="Disordered" evidence="1">
    <location>
        <begin position="1"/>
        <end position="128"/>
    </location>
</feature>
<protein>
    <submittedName>
        <fullName evidence="2">Uncharacterized protein</fullName>
    </submittedName>
</protein>
<comment type="caution">
    <text evidence="2">The sequence shown here is derived from an EMBL/GenBank/DDBJ whole genome shotgun (WGS) entry which is preliminary data.</text>
</comment>
<feature type="compositionally biased region" description="Basic and acidic residues" evidence="1">
    <location>
        <begin position="164"/>
        <end position="173"/>
    </location>
</feature>